<proteinExistence type="predicted"/>
<feature type="compositionally biased region" description="Low complexity" evidence="1">
    <location>
        <begin position="289"/>
        <end position="330"/>
    </location>
</feature>
<dbReference type="InParanoid" id="A0A316VRJ6"/>
<dbReference type="OrthoDB" id="10645712at2759"/>
<evidence type="ECO:0000313" key="3">
    <source>
        <dbReference type="Proteomes" id="UP000245783"/>
    </source>
</evidence>
<feature type="region of interest" description="Disordered" evidence="1">
    <location>
        <begin position="274"/>
        <end position="340"/>
    </location>
</feature>
<reference evidence="2 3" key="1">
    <citation type="journal article" date="2018" name="Mol. Biol. Evol.">
        <title>Broad Genomic Sampling Reveals a Smut Pathogenic Ancestry of the Fungal Clade Ustilaginomycotina.</title>
        <authorList>
            <person name="Kijpornyongpan T."/>
            <person name="Mondo S.J."/>
            <person name="Barry K."/>
            <person name="Sandor L."/>
            <person name="Lee J."/>
            <person name="Lipzen A."/>
            <person name="Pangilinan J."/>
            <person name="LaButti K."/>
            <person name="Hainaut M."/>
            <person name="Henrissat B."/>
            <person name="Grigoriev I.V."/>
            <person name="Spatafora J.W."/>
            <person name="Aime M.C."/>
        </authorList>
    </citation>
    <scope>NUCLEOTIDE SEQUENCE [LARGE SCALE GENOMIC DNA]</scope>
    <source>
        <strain evidence="2 3">MCA 4658</strain>
    </source>
</reference>
<organism evidence="2 3">
    <name type="scientific">Ceraceosorus guamensis</name>
    <dbReference type="NCBI Taxonomy" id="1522189"/>
    <lineage>
        <taxon>Eukaryota</taxon>
        <taxon>Fungi</taxon>
        <taxon>Dikarya</taxon>
        <taxon>Basidiomycota</taxon>
        <taxon>Ustilaginomycotina</taxon>
        <taxon>Exobasidiomycetes</taxon>
        <taxon>Ceraceosorales</taxon>
        <taxon>Ceraceosoraceae</taxon>
        <taxon>Ceraceosorus</taxon>
    </lineage>
</organism>
<name>A0A316VRJ6_9BASI</name>
<keyword evidence="3" id="KW-1185">Reference proteome</keyword>
<gene>
    <name evidence="2" type="ORF">IE81DRAFT_331949</name>
</gene>
<evidence type="ECO:0000256" key="1">
    <source>
        <dbReference type="SAM" id="MobiDB-lite"/>
    </source>
</evidence>
<evidence type="ECO:0000313" key="2">
    <source>
        <dbReference type="EMBL" id="PWN39980.1"/>
    </source>
</evidence>
<dbReference type="EMBL" id="KZ819435">
    <property type="protein sequence ID" value="PWN39980.1"/>
    <property type="molecule type" value="Genomic_DNA"/>
</dbReference>
<accession>A0A316VRJ6</accession>
<protein>
    <submittedName>
        <fullName evidence="2">Uncharacterized protein</fullName>
    </submittedName>
</protein>
<dbReference type="AlphaFoldDB" id="A0A316VRJ6"/>
<dbReference type="RefSeq" id="XP_025367140.1">
    <property type="nucleotide sequence ID" value="XM_025515282.1"/>
</dbReference>
<sequence length="340" mass="37060">MASAPLNALLAALQPPTIYHTKRKHSNDTPALTTAKRQQSNAAVPNMLCLTCQIKAIVWVTQSGGADARRSHRLSAPALVKRHSFVTKKVLYVQATADPPTRCKRQRKIKSKLHLIGAICSDALPAGQLEHLTHASIIARGKALAAAFQSPSVVWHQVKLPTSKQQKPSPLSLMFEQYRATVAVDPTTTTTICLTVCHGFSLKDALTHQDHGGTYDLDAVVERACKARRIAMEKTKWKKSNSWLNFNGGLGQPEYNFCVDKEGLRIMSQRWSQPLQQRHKHVPNADLPASAGGNRSTAATASTGATTSSSTSTTATATTTQQTTWTADAQPWRLTPEERA</sequence>
<dbReference type="Proteomes" id="UP000245783">
    <property type="component" value="Unassembled WGS sequence"/>
</dbReference>
<dbReference type="GeneID" id="37037152"/>